<dbReference type="PANTHER" id="PTHR40076">
    <property type="entry name" value="MEMBRANE PROTEIN-RELATED"/>
    <property type="match status" value="1"/>
</dbReference>
<gene>
    <name evidence="2" type="ORF">OXH55_15765</name>
</gene>
<dbReference type="EMBL" id="JAPQES010000006">
    <property type="protein sequence ID" value="MCY6372092.1"/>
    <property type="molecule type" value="Genomic_DNA"/>
</dbReference>
<evidence type="ECO:0000313" key="2">
    <source>
        <dbReference type="EMBL" id="MCY6372092.1"/>
    </source>
</evidence>
<sequence length="203" mass="23086">MYYGKEPLMSNYEIRANARMHLKGNWVHAILAYLIFAIITSLPSTIPEVGWIISILIAGPMYLGIVKFSINLRRHNNTDIEVIFDGFKNFTTAMILQILITLFVVLWSLLLIVPGIIASLNYSLAFYILNDNPELTAMEALSQSKAMMYGYRWKLFCLYLSFIGWAILCVLTFGIGSLWLNPYIGLSVANFYDNLKNSDGTIY</sequence>
<feature type="transmembrane region" description="Helical" evidence="1">
    <location>
        <begin position="106"/>
        <end position="129"/>
    </location>
</feature>
<proteinExistence type="predicted"/>
<feature type="transmembrane region" description="Helical" evidence="1">
    <location>
        <begin position="25"/>
        <end position="43"/>
    </location>
</feature>
<keyword evidence="3" id="KW-1185">Reference proteome</keyword>
<dbReference type="PANTHER" id="PTHR40076:SF1">
    <property type="entry name" value="MEMBRANE PROTEIN"/>
    <property type="match status" value="1"/>
</dbReference>
<feature type="transmembrane region" description="Helical" evidence="1">
    <location>
        <begin position="49"/>
        <end position="70"/>
    </location>
</feature>
<evidence type="ECO:0000313" key="3">
    <source>
        <dbReference type="Proteomes" id="UP001079657"/>
    </source>
</evidence>
<evidence type="ECO:0000256" key="1">
    <source>
        <dbReference type="SAM" id="Phobius"/>
    </source>
</evidence>
<dbReference type="RefSeq" id="WP_268051017.1">
    <property type="nucleotide sequence ID" value="NZ_JAPQES010000006.1"/>
</dbReference>
<keyword evidence="1" id="KW-1133">Transmembrane helix</keyword>
<comment type="caution">
    <text evidence="2">The sequence shown here is derived from an EMBL/GenBank/DDBJ whole genome shotgun (WGS) entry which is preliminary data.</text>
</comment>
<dbReference type="InterPro" id="IPR010380">
    <property type="entry name" value="DUF975"/>
</dbReference>
<keyword evidence="1" id="KW-0472">Membrane</keyword>
<organism evidence="2 3">
    <name type="scientific">Clostridium ganghwense</name>
    <dbReference type="NCBI Taxonomy" id="312089"/>
    <lineage>
        <taxon>Bacteria</taxon>
        <taxon>Bacillati</taxon>
        <taxon>Bacillota</taxon>
        <taxon>Clostridia</taxon>
        <taxon>Eubacteriales</taxon>
        <taxon>Clostridiaceae</taxon>
        <taxon>Clostridium</taxon>
    </lineage>
</organism>
<reference evidence="2" key="1">
    <citation type="submission" date="2022-12" db="EMBL/GenBank/DDBJ databases">
        <authorList>
            <person name="Wang J."/>
        </authorList>
    </citation>
    <scope>NUCLEOTIDE SEQUENCE</scope>
    <source>
        <strain evidence="2">HY-42-06</strain>
    </source>
</reference>
<keyword evidence="1" id="KW-0812">Transmembrane</keyword>
<feature type="transmembrane region" description="Helical" evidence="1">
    <location>
        <begin position="155"/>
        <end position="180"/>
    </location>
</feature>
<accession>A0ABT4CSQ4</accession>
<dbReference type="Proteomes" id="UP001079657">
    <property type="component" value="Unassembled WGS sequence"/>
</dbReference>
<dbReference type="Pfam" id="PF06161">
    <property type="entry name" value="DUF975"/>
    <property type="match status" value="1"/>
</dbReference>
<protein>
    <submittedName>
        <fullName evidence="2">DUF975 family protein</fullName>
    </submittedName>
</protein>
<name>A0ABT4CSQ4_9CLOT</name>